<keyword evidence="2" id="KW-1185">Reference proteome</keyword>
<dbReference type="AlphaFoldDB" id="G7YB56"/>
<reference evidence="1" key="1">
    <citation type="journal article" date="2011" name="Genome Biol.">
        <title>The draft genome of the carcinogenic human liver fluke Clonorchis sinensis.</title>
        <authorList>
            <person name="Wang X."/>
            <person name="Chen W."/>
            <person name="Huang Y."/>
            <person name="Sun J."/>
            <person name="Men J."/>
            <person name="Liu H."/>
            <person name="Luo F."/>
            <person name="Guo L."/>
            <person name="Lv X."/>
            <person name="Deng C."/>
            <person name="Zhou C."/>
            <person name="Fan Y."/>
            <person name="Li X."/>
            <person name="Huang L."/>
            <person name="Hu Y."/>
            <person name="Liang C."/>
            <person name="Hu X."/>
            <person name="Xu J."/>
            <person name="Yu X."/>
        </authorList>
    </citation>
    <scope>NUCLEOTIDE SEQUENCE [LARGE SCALE GENOMIC DNA]</scope>
    <source>
        <strain evidence="1">Henan</strain>
    </source>
</reference>
<protein>
    <submittedName>
        <fullName evidence="1">Uncharacterized protein</fullName>
    </submittedName>
</protein>
<reference key="2">
    <citation type="submission" date="2011-10" db="EMBL/GenBank/DDBJ databases">
        <title>The genome and transcriptome sequence of Clonorchis sinensis provide insights into the carcinogenic liver fluke.</title>
        <authorList>
            <person name="Wang X."/>
            <person name="Huang Y."/>
            <person name="Chen W."/>
            <person name="Liu H."/>
            <person name="Guo L."/>
            <person name="Chen Y."/>
            <person name="Luo F."/>
            <person name="Zhou W."/>
            <person name="Sun J."/>
            <person name="Mao Q."/>
            <person name="Liang P."/>
            <person name="Zhou C."/>
            <person name="Tian Y."/>
            <person name="Men J."/>
            <person name="Lv X."/>
            <person name="Huang L."/>
            <person name="Zhou J."/>
            <person name="Hu Y."/>
            <person name="Li R."/>
            <person name="Zhang F."/>
            <person name="Lei H."/>
            <person name="Li X."/>
            <person name="Hu X."/>
            <person name="Liang C."/>
            <person name="Xu J."/>
            <person name="Wu Z."/>
            <person name="Yu X."/>
        </authorList>
    </citation>
    <scope>NUCLEOTIDE SEQUENCE</scope>
    <source>
        <strain>Henan</strain>
    </source>
</reference>
<accession>G7YB56</accession>
<evidence type="ECO:0000313" key="2">
    <source>
        <dbReference type="Proteomes" id="UP000008909"/>
    </source>
</evidence>
<dbReference type="Proteomes" id="UP000008909">
    <property type="component" value="Unassembled WGS sequence"/>
</dbReference>
<dbReference type="EMBL" id="DF143020">
    <property type="protein sequence ID" value="GAA50190.1"/>
    <property type="molecule type" value="Genomic_DNA"/>
</dbReference>
<proteinExistence type="predicted"/>
<gene>
    <name evidence="1" type="ORF">CLF_104175</name>
</gene>
<organism evidence="1 2">
    <name type="scientific">Clonorchis sinensis</name>
    <name type="common">Chinese liver fluke</name>
    <dbReference type="NCBI Taxonomy" id="79923"/>
    <lineage>
        <taxon>Eukaryota</taxon>
        <taxon>Metazoa</taxon>
        <taxon>Spiralia</taxon>
        <taxon>Lophotrochozoa</taxon>
        <taxon>Platyhelminthes</taxon>
        <taxon>Trematoda</taxon>
        <taxon>Digenea</taxon>
        <taxon>Opisthorchiida</taxon>
        <taxon>Opisthorchiata</taxon>
        <taxon>Opisthorchiidae</taxon>
        <taxon>Clonorchis</taxon>
    </lineage>
</organism>
<name>G7YB56_CLOSI</name>
<evidence type="ECO:0000313" key="1">
    <source>
        <dbReference type="EMBL" id="GAA50190.1"/>
    </source>
</evidence>
<sequence>MNINGAERMILVVYRMISFADEFGFARCFRRQEPGSHRPHHTYTDGLPPNNRVESLDEEVPLKSLYADSYFQEDSCFGRYKAQPCYRSDSNCDSFIKRAPRNFTRKTFFGQVDDATTVDQSQLRVCLGSILSRSHKAEEERTHRVDR</sequence>